<sequence length="125" mass="13929">MDDTLISTENHCLTMEHLYTVEGYLTLSIGVRSGVFVGKSNFCISEEKLGLFIQSIKEINDRLLGDSRMDDYDSDAHIIFGANKLGHVVVSGQIGGSHEEHSMRFKFTSDQTILEGLVYLLDSLI</sequence>
<keyword evidence="2" id="KW-1185">Reference proteome</keyword>
<evidence type="ECO:0000313" key="2">
    <source>
        <dbReference type="Proteomes" id="UP001597362"/>
    </source>
</evidence>
<protein>
    <submittedName>
        <fullName evidence="1">Uncharacterized protein</fullName>
    </submittedName>
</protein>
<dbReference type="Proteomes" id="UP001597362">
    <property type="component" value="Unassembled WGS sequence"/>
</dbReference>
<dbReference type="RefSeq" id="WP_377771019.1">
    <property type="nucleotide sequence ID" value="NZ_JBHUHO010000022.1"/>
</dbReference>
<dbReference type="EMBL" id="JBHUHO010000022">
    <property type="protein sequence ID" value="MFD2115647.1"/>
    <property type="molecule type" value="Genomic_DNA"/>
</dbReference>
<proteinExistence type="predicted"/>
<organism evidence="1 2">
    <name type="scientific">Paenibacillus yanchengensis</name>
    <dbReference type="NCBI Taxonomy" id="2035833"/>
    <lineage>
        <taxon>Bacteria</taxon>
        <taxon>Bacillati</taxon>
        <taxon>Bacillota</taxon>
        <taxon>Bacilli</taxon>
        <taxon>Bacillales</taxon>
        <taxon>Paenibacillaceae</taxon>
        <taxon>Paenibacillus</taxon>
    </lineage>
</organism>
<name>A0ABW4YJ59_9BACL</name>
<comment type="caution">
    <text evidence="1">The sequence shown here is derived from an EMBL/GenBank/DDBJ whole genome shotgun (WGS) entry which is preliminary data.</text>
</comment>
<accession>A0ABW4YJ59</accession>
<evidence type="ECO:0000313" key="1">
    <source>
        <dbReference type="EMBL" id="MFD2115647.1"/>
    </source>
</evidence>
<gene>
    <name evidence="1" type="ORF">ACFSJH_07880</name>
</gene>
<reference evidence="2" key="1">
    <citation type="journal article" date="2019" name="Int. J. Syst. Evol. Microbiol.">
        <title>The Global Catalogue of Microorganisms (GCM) 10K type strain sequencing project: providing services to taxonomists for standard genome sequencing and annotation.</title>
        <authorList>
            <consortium name="The Broad Institute Genomics Platform"/>
            <consortium name="The Broad Institute Genome Sequencing Center for Infectious Disease"/>
            <person name="Wu L."/>
            <person name="Ma J."/>
        </authorList>
    </citation>
    <scope>NUCLEOTIDE SEQUENCE [LARGE SCALE GENOMIC DNA]</scope>
    <source>
        <strain evidence="2">GH52</strain>
    </source>
</reference>